<gene>
    <name evidence="2" type="ORF">FNC33_03620</name>
</gene>
<name>A0A6I4RQK4_FRATU</name>
<reference evidence="2 3" key="1">
    <citation type="submission" date="2019-06" db="EMBL/GenBank/DDBJ databases">
        <title>Phylogeography and genetic diversity of Francisella tularensis subsp. holarctica in France (1947-2018).</title>
        <authorList>
            <person name="Kevin M."/>
            <person name="Madani N."/>
            <person name="Maurin M."/>
        </authorList>
    </citation>
    <scope>NUCLEOTIDE SEQUENCE [LARGE SCALE GENOMIC DNA]</scope>
    <source>
        <strain evidence="2 3">ATCC 15482</strain>
    </source>
</reference>
<dbReference type="PROSITE" id="PS51257">
    <property type="entry name" value="PROKAR_LIPOPROTEIN"/>
    <property type="match status" value="1"/>
</dbReference>
<evidence type="ECO:0000256" key="1">
    <source>
        <dbReference type="SAM" id="SignalP"/>
    </source>
</evidence>
<protein>
    <recommendedName>
        <fullName evidence="4">Lipoprotein</fullName>
    </recommendedName>
</protein>
<evidence type="ECO:0000313" key="3">
    <source>
        <dbReference type="Proteomes" id="UP000469081"/>
    </source>
</evidence>
<dbReference type="NCBIfam" id="NF041245">
    <property type="entry name" value="T6SS_IglE"/>
    <property type="match status" value="1"/>
</dbReference>
<evidence type="ECO:0000313" key="2">
    <source>
        <dbReference type="EMBL" id="MWZ39636.1"/>
    </source>
</evidence>
<comment type="caution">
    <text evidence="2">The sequence shown here is derived from an EMBL/GenBank/DDBJ whole genome shotgun (WGS) entry which is preliminary data.</text>
</comment>
<accession>A0A6I4RQK4</accession>
<keyword evidence="1" id="KW-0732">Signal</keyword>
<dbReference type="Proteomes" id="UP000469081">
    <property type="component" value="Unassembled WGS sequence"/>
</dbReference>
<evidence type="ECO:0008006" key="4">
    <source>
        <dbReference type="Google" id="ProtNLM"/>
    </source>
</evidence>
<dbReference type="EMBL" id="VJEZ01000004">
    <property type="protein sequence ID" value="MWZ39636.1"/>
    <property type="molecule type" value="Genomic_DNA"/>
</dbReference>
<dbReference type="RefSeq" id="WP_003040839.1">
    <property type="nucleotide sequence ID" value="NZ_VJEZ01000004.1"/>
</dbReference>
<organism evidence="2 3">
    <name type="scientific">Francisella tularensis</name>
    <dbReference type="NCBI Taxonomy" id="263"/>
    <lineage>
        <taxon>Bacteria</taxon>
        <taxon>Pseudomonadati</taxon>
        <taxon>Pseudomonadota</taxon>
        <taxon>Gammaproteobacteria</taxon>
        <taxon>Thiotrichales</taxon>
        <taxon>Francisellaceae</taxon>
        <taxon>Francisella</taxon>
    </lineage>
</organism>
<proteinExistence type="predicted"/>
<sequence>MKKKLIIIITSTLALLSSCTTSIPKDQFNLNINSSPEANNGNNYLVVYEQPSSMDKMAEATYDSLSKQILNNDHQTKLVHPQDQTDLLTFKTKDEPAALYFIMNMGKNYNTWRYYIPNPGGNSWSCSVDDKGYTSCKKDEA</sequence>
<feature type="chain" id="PRO_5026289272" description="Lipoprotein" evidence="1">
    <location>
        <begin position="23"/>
        <end position="141"/>
    </location>
</feature>
<feature type="signal peptide" evidence="1">
    <location>
        <begin position="1"/>
        <end position="22"/>
    </location>
</feature>
<dbReference type="AlphaFoldDB" id="A0A6I4RQK4"/>